<feature type="signal peptide" evidence="12">
    <location>
        <begin position="1"/>
        <end position="21"/>
    </location>
</feature>
<comment type="similarity">
    <text evidence="2">Belongs to the peptidase M43B family.</text>
</comment>
<keyword evidence="11" id="KW-0472">Membrane</keyword>
<feature type="region of interest" description="Disordered" evidence="10">
    <location>
        <begin position="24"/>
        <end position="267"/>
    </location>
</feature>
<evidence type="ECO:0000256" key="11">
    <source>
        <dbReference type="SAM" id="Phobius"/>
    </source>
</evidence>
<protein>
    <submittedName>
        <fullName evidence="14">Extracellular metalloprotease 1</fullName>
    </submittedName>
</protein>
<dbReference type="Proteomes" id="UP000295083">
    <property type="component" value="Unassembled WGS sequence"/>
</dbReference>
<evidence type="ECO:0000256" key="4">
    <source>
        <dbReference type="ARBA" id="ARBA00022723"/>
    </source>
</evidence>
<keyword evidence="8 14" id="KW-0482">Metalloprotease</keyword>
<proteinExistence type="inferred from homology"/>
<keyword evidence="5 12" id="KW-0732">Signal</keyword>
<evidence type="ECO:0000256" key="3">
    <source>
        <dbReference type="ARBA" id="ARBA00022670"/>
    </source>
</evidence>
<dbReference type="GO" id="GO:0046872">
    <property type="term" value="F:metal ion binding"/>
    <property type="evidence" value="ECO:0007669"/>
    <property type="project" value="UniProtKB-KW"/>
</dbReference>
<keyword evidence="11" id="KW-1133">Transmembrane helix</keyword>
<comment type="function">
    <text evidence="1">Secreted metalloproteinase that allows assimilation of proteinaceous substrates.</text>
</comment>
<keyword evidence="15" id="KW-1185">Reference proteome</keyword>
<feature type="compositionally biased region" description="Polar residues" evidence="10">
    <location>
        <begin position="32"/>
        <end position="41"/>
    </location>
</feature>
<keyword evidence="9" id="KW-1015">Disulfide bond</keyword>
<dbReference type="Gene3D" id="3.40.390.10">
    <property type="entry name" value="Collagenase (Catalytic Domain)"/>
    <property type="match status" value="1"/>
</dbReference>
<dbReference type="Pfam" id="PF05572">
    <property type="entry name" value="Peptidase_M43"/>
    <property type="match status" value="1"/>
</dbReference>
<evidence type="ECO:0000256" key="9">
    <source>
        <dbReference type="ARBA" id="ARBA00023157"/>
    </source>
</evidence>
<keyword evidence="11" id="KW-0812">Transmembrane</keyword>
<evidence type="ECO:0000313" key="15">
    <source>
        <dbReference type="Proteomes" id="UP000295083"/>
    </source>
</evidence>
<feature type="chain" id="PRO_5020609840" evidence="12">
    <location>
        <begin position="22"/>
        <end position="661"/>
    </location>
</feature>
<evidence type="ECO:0000256" key="1">
    <source>
        <dbReference type="ARBA" id="ARBA00003174"/>
    </source>
</evidence>
<keyword evidence="3 14" id="KW-0645">Protease</keyword>
<comment type="caution">
    <text evidence="14">The sequence shown here is derived from an EMBL/GenBank/DDBJ whole genome shotgun (WGS) entry which is preliminary data.</text>
</comment>
<sequence>MRLSQLFVVALSLSATGWAQSSEVLADPEVPASSQAQQPATSPAEVPASSAAGPVEPSNTGSAQILPVPSTSRPNAQEPSAVVSPSVDAPAQLSGARSAVSEELVRPPPPPQTTAAGAAGLTSRREVPVSASTRAGNTSSAAPPPPAGPSRVPTSDTLQATEAVPGSIQGGPRTGAESLTAVATGTETAQLGSPQATAVGGSGNDTRSAGAAGSAAGGAGIATASPSSPDLATTASFAAQPSDGFTSVDESSVEKMPESDVATPPDAPTIDQFRAELDANIPSQAMTEKNAKALAIMETAYFEYFVNNAPAPVDMGRVSIPSNVSACQNTYARRLARRKGFVDGVLEWVPLVSRDLRGFDSCKSVDSLEVGVYFHYMRSTLTSERPNQLESRVKAQVDALNEALGAVRINFRFMSLNWWEPKTNEDWSTVKRRESKLQEWQGRTRAPGKLMLTVWIVNALRGADDDDLNSYATFPNENLDVYDGIVVEAEHVQGNSTTLVHDVGHWFGLGHTFGAIGEQCLIQDGLTNATATSGNRDVVYACAQVPCAGGSAVEINNYMSYSACRGKTPRDGFTTDQKARMFANALQFRRGYETGECAPDGKAAVKKRSSMQDLLDGQCPDYEKQASILVNTPHSRGSGLTGLASSLGVFVSVAAAVVFFR</sequence>
<dbReference type="GO" id="GO:0006508">
    <property type="term" value="P:proteolysis"/>
    <property type="evidence" value="ECO:0007669"/>
    <property type="project" value="UniProtKB-KW"/>
</dbReference>
<accession>A0A4R8Q688</accession>
<dbReference type="PANTHER" id="PTHR47466:SF1">
    <property type="entry name" value="METALLOPROTEASE MEP1 (AFU_ORTHOLOGUE AFUA_1G07730)-RELATED"/>
    <property type="match status" value="1"/>
</dbReference>
<keyword evidence="7" id="KW-0862">Zinc</keyword>
<dbReference type="AlphaFoldDB" id="A0A4R8Q688"/>
<dbReference type="EMBL" id="QAPG01000059">
    <property type="protein sequence ID" value="TDZ33768.1"/>
    <property type="molecule type" value="Genomic_DNA"/>
</dbReference>
<evidence type="ECO:0000256" key="5">
    <source>
        <dbReference type="ARBA" id="ARBA00022729"/>
    </source>
</evidence>
<dbReference type="PANTHER" id="PTHR47466">
    <property type="match status" value="1"/>
</dbReference>
<name>A0A4R8Q688_9PEZI</name>
<keyword evidence="6" id="KW-0378">Hydrolase</keyword>
<evidence type="ECO:0000256" key="2">
    <source>
        <dbReference type="ARBA" id="ARBA00008721"/>
    </source>
</evidence>
<evidence type="ECO:0000259" key="13">
    <source>
        <dbReference type="Pfam" id="PF05572"/>
    </source>
</evidence>
<evidence type="ECO:0000256" key="8">
    <source>
        <dbReference type="ARBA" id="ARBA00023049"/>
    </source>
</evidence>
<organism evidence="14 15">
    <name type="scientific">Colletotrichum spinosum</name>
    <dbReference type="NCBI Taxonomy" id="1347390"/>
    <lineage>
        <taxon>Eukaryota</taxon>
        <taxon>Fungi</taxon>
        <taxon>Dikarya</taxon>
        <taxon>Ascomycota</taxon>
        <taxon>Pezizomycotina</taxon>
        <taxon>Sordariomycetes</taxon>
        <taxon>Hypocreomycetidae</taxon>
        <taxon>Glomerellales</taxon>
        <taxon>Glomerellaceae</taxon>
        <taxon>Colletotrichum</taxon>
        <taxon>Colletotrichum orbiculare species complex</taxon>
    </lineage>
</organism>
<gene>
    <name evidence="14" type="primary">MEP1</name>
    <name evidence="14" type="ORF">C8035_v010952</name>
</gene>
<evidence type="ECO:0000256" key="7">
    <source>
        <dbReference type="ARBA" id="ARBA00022833"/>
    </source>
</evidence>
<feature type="compositionally biased region" description="Polar residues" evidence="10">
    <location>
        <begin position="181"/>
        <end position="196"/>
    </location>
</feature>
<evidence type="ECO:0000256" key="6">
    <source>
        <dbReference type="ARBA" id="ARBA00022801"/>
    </source>
</evidence>
<evidence type="ECO:0000256" key="12">
    <source>
        <dbReference type="SAM" id="SignalP"/>
    </source>
</evidence>
<evidence type="ECO:0000256" key="10">
    <source>
        <dbReference type="SAM" id="MobiDB-lite"/>
    </source>
</evidence>
<evidence type="ECO:0000313" key="14">
    <source>
        <dbReference type="EMBL" id="TDZ33768.1"/>
    </source>
</evidence>
<dbReference type="InterPro" id="IPR024079">
    <property type="entry name" value="MetalloPept_cat_dom_sf"/>
</dbReference>
<dbReference type="SUPFAM" id="SSF55486">
    <property type="entry name" value="Metalloproteases ('zincins'), catalytic domain"/>
    <property type="match status" value="1"/>
</dbReference>
<keyword evidence="4" id="KW-0479">Metal-binding</keyword>
<feature type="domain" description="Peptidase M43 pregnancy-associated plasma-A" evidence="13">
    <location>
        <begin position="481"/>
        <end position="582"/>
    </location>
</feature>
<feature type="compositionally biased region" description="Polar residues" evidence="10">
    <location>
        <begin position="230"/>
        <end position="250"/>
    </location>
</feature>
<dbReference type="InterPro" id="IPR008754">
    <property type="entry name" value="Peptidase_M43"/>
</dbReference>
<reference evidence="14 15" key="1">
    <citation type="submission" date="2018-11" db="EMBL/GenBank/DDBJ databases">
        <title>Genome sequence and assembly of Colletotrichum spinosum.</title>
        <authorList>
            <person name="Gan P."/>
            <person name="Shirasu K."/>
        </authorList>
    </citation>
    <scope>NUCLEOTIDE SEQUENCE [LARGE SCALE GENOMIC DNA]</scope>
    <source>
        <strain evidence="14 15">CBS 515.97</strain>
    </source>
</reference>
<feature type="compositionally biased region" description="Polar residues" evidence="10">
    <location>
        <begin position="57"/>
        <end position="78"/>
    </location>
</feature>
<feature type="transmembrane region" description="Helical" evidence="11">
    <location>
        <begin position="640"/>
        <end position="660"/>
    </location>
</feature>
<dbReference type="GO" id="GO:0008237">
    <property type="term" value="F:metallopeptidase activity"/>
    <property type="evidence" value="ECO:0007669"/>
    <property type="project" value="UniProtKB-KW"/>
</dbReference>